<dbReference type="SUPFAM" id="SSF56042">
    <property type="entry name" value="PurM C-terminal domain-like"/>
    <property type="match status" value="1"/>
</dbReference>
<dbReference type="InterPro" id="IPR004536">
    <property type="entry name" value="SPS/SelD"/>
</dbReference>
<reference evidence="9 10" key="1">
    <citation type="submission" date="2024-02" db="EMBL/GenBank/DDBJ databases">
        <title>A chromosome-level genome assembly of Drosophila madeirensis, a fruit fly species endemic to Madeira island.</title>
        <authorList>
            <person name="Tomihara K."/>
            <person name="Llopart A."/>
            <person name="Yamamoto D."/>
        </authorList>
    </citation>
    <scope>NUCLEOTIDE SEQUENCE [LARGE SCALE GENOMIC DNA]</scope>
    <source>
        <strain evidence="9 10">RF1</strain>
    </source>
</reference>
<dbReference type="InterPro" id="IPR036921">
    <property type="entry name" value="PurM-like_N_sf"/>
</dbReference>
<sequence length="404" mass="44302">MSNNSFAAASEIECDFDGVLMRPFDPCDHDLDANFRLTRFADLSERTKKMPKDVHSKVMSVEQPRGEPEAKGQKETMPEPEPQQPKIALDISARGSVFTKPTPLFGDLQLVQATDFGYPIIDDPYLMGKIACANVLGEMYAKGVVACDNMLMLLAVSTHMTEKERDTILPIMMRGFKDCAMKAGVNVTGGQSVVNRWCIVGGVATSVCKEIEIIQPNKAVPGDVLLLTKPLGTHVALNLHKWMTADGDKWKFLKHSFSEEEVGKAHSMAVKSMCRLNRITAQLMHKYGAHGAIAIAEHGLLGHAETLAACQQNDVALSICNMPVINRMSSVATQCGDSFQLMRGRCPEHSGGLLICMDREASIEFCKEMITMEGPSARSWIIGIVANGDKTVNFSKQRVIDVNI</sequence>
<dbReference type="GO" id="GO:0004756">
    <property type="term" value="F:selenide, water dikinase activity"/>
    <property type="evidence" value="ECO:0007669"/>
    <property type="project" value="TreeGrafter"/>
</dbReference>
<feature type="region of interest" description="Disordered" evidence="6">
    <location>
        <begin position="51"/>
        <end position="83"/>
    </location>
</feature>
<dbReference type="GO" id="GO:0016260">
    <property type="term" value="P:selenocysteine biosynthetic process"/>
    <property type="evidence" value="ECO:0007669"/>
    <property type="project" value="TreeGrafter"/>
</dbReference>
<dbReference type="Gene3D" id="3.90.650.10">
    <property type="entry name" value="PurM-like C-terminal domain"/>
    <property type="match status" value="1"/>
</dbReference>
<protein>
    <submittedName>
        <fullName evidence="9">Inactive selenide water dikinase-like protein</fullName>
    </submittedName>
</protein>
<keyword evidence="10" id="KW-1185">Reference proteome</keyword>
<feature type="domain" description="PurM-like C-terminal" evidence="8">
    <location>
        <begin position="221"/>
        <end position="390"/>
    </location>
</feature>
<name>A0AAU9FR47_DROMD</name>
<dbReference type="Pfam" id="PF02769">
    <property type="entry name" value="AIRS_C"/>
    <property type="match status" value="1"/>
</dbReference>
<evidence type="ECO:0000256" key="6">
    <source>
        <dbReference type="SAM" id="MobiDB-lite"/>
    </source>
</evidence>
<keyword evidence="5" id="KW-0711">Selenium</keyword>
<evidence type="ECO:0000256" key="1">
    <source>
        <dbReference type="ARBA" id="ARBA00022679"/>
    </source>
</evidence>
<dbReference type="GO" id="GO:0005737">
    <property type="term" value="C:cytoplasm"/>
    <property type="evidence" value="ECO:0007669"/>
    <property type="project" value="TreeGrafter"/>
</dbReference>
<dbReference type="GO" id="GO:0005524">
    <property type="term" value="F:ATP binding"/>
    <property type="evidence" value="ECO:0007669"/>
    <property type="project" value="UniProtKB-KW"/>
</dbReference>
<evidence type="ECO:0000256" key="3">
    <source>
        <dbReference type="ARBA" id="ARBA00022777"/>
    </source>
</evidence>
<dbReference type="Proteomes" id="UP001500889">
    <property type="component" value="Chromosome J"/>
</dbReference>
<dbReference type="SUPFAM" id="SSF55326">
    <property type="entry name" value="PurM N-terminal domain-like"/>
    <property type="match status" value="1"/>
</dbReference>
<evidence type="ECO:0000256" key="4">
    <source>
        <dbReference type="ARBA" id="ARBA00022840"/>
    </source>
</evidence>
<keyword evidence="4" id="KW-0067">ATP-binding</keyword>
<proteinExistence type="predicted"/>
<organism evidence="9 10">
    <name type="scientific">Drosophila madeirensis</name>
    <name type="common">Fruit fly</name>
    <dbReference type="NCBI Taxonomy" id="30013"/>
    <lineage>
        <taxon>Eukaryota</taxon>
        <taxon>Metazoa</taxon>
        <taxon>Ecdysozoa</taxon>
        <taxon>Arthropoda</taxon>
        <taxon>Hexapoda</taxon>
        <taxon>Insecta</taxon>
        <taxon>Pterygota</taxon>
        <taxon>Neoptera</taxon>
        <taxon>Endopterygota</taxon>
        <taxon>Diptera</taxon>
        <taxon>Brachycera</taxon>
        <taxon>Muscomorpha</taxon>
        <taxon>Ephydroidea</taxon>
        <taxon>Drosophilidae</taxon>
        <taxon>Drosophila</taxon>
        <taxon>Sophophora</taxon>
    </lineage>
</organism>
<dbReference type="InterPro" id="IPR036676">
    <property type="entry name" value="PurM-like_C_sf"/>
</dbReference>
<keyword evidence="2" id="KW-0547">Nucleotide-binding</keyword>
<feature type="compositionally biased region" description="Basic and acidic residues" evidence="6">
    <location>
        <begin position="64"/>
        <end position="77"/>
    </location>
</feature>
<dbReference type="PANTHER" id="PTHR10256">
    <property type="entry name" value="SELENIDE, WATER DIKINASE"/>
    <property type="match status" value="1"/>
</dbReference>
<dbReference type="PANTHER" id="PTHR10256:SF0">
    <property type="entry name" value="INACTIVE SELENIDE, WATER DIKINASE-LIKE PROTEIN-RELATED"/>
    <property type="match status" value="1"/>
</dbReference>
<dbReference type="Pfam" id="PF00586">
    <property type="entry name" value="AIRS"/>
    <property type="match status" value="1"/>
</dbReference>
<evidence type="ECO:0000256" key="5">
    <source>
        <dbReference type="ARBA" id="ARBA00023266"/>
    </source>
</evidence>
<evidence type="ECO:0000259" key="8">
    <source>
        <dbReference type="Pfam" id="PF02769"/>
    </source>
</evidence>
<dbReference type="InterPro" id="IPR016188">
    <property type="entry name" value="PurM-like_N"/>
</dbReference>
<evidence type="ECO:0000313" key="10">
    <source>
        <dbReference type="Proteomes" id="UP001500889"/>
    </source>
</evidence>
<feature type="domain" description="PurM-like N-terminal" evidence="7">
    <location>
        <begin position="107"/>
        <end position="204"/>
    </location>
</feature>
<accession>A0AAU9FR47</accession>
<dbReference type="AlphaFoldDB" id="A0AAU9FR47"/>
<dbReference type="EMBL" id="AP029265">
    <property type="protein sequence ID" value="BFF97941.1"/>
    <property type="molecule type" value="Genomic_DNA"/>
</dbReference>
<keyword evidence="1" id="KW-0808">Transferase</keyword>
<dbReference type="Gene3D" id="3.30.1330.10">
    <property type="entry name" value="PurM-like, N-terminal domain"/>
    <property type="match status" value="1"/>
</dbReference>
<evidence type="ECO:0000256" key="2">
    <source>
        <dbReference type="ARBA" id="ARBA00022741"/>
    </source>
</evidence>
<dbReference type="NCBIfam" id="TIGR00476">
    <property type="entry name" value="selD"/>
    <property type="match status" value="1"/>
</dbReference>
<gene>
    <name evidence="9" type="ORF">DMAD_06231</name>
</gene>
<evidence type="ECO:0000259" key="7">
    <source>
        <dbReference type="Pfam" id="PF00586"/>
    </source>
</evidence>
<dbReference type="InterPro" id="IPR010918">
    <property type="entry name" value="PurM-like_C_dom"/>
</dbReference>
<evidence type="ECO:0000313" key="9">
    <source>
        <dbReference type="EMBL" id="BFF97941.1"/>
    </source>
</evidence>
<keyword evidence="3" id="KW-0418">Kinase</keyword>